<keyword evidence="9" id="KW-0472">Membrane</keyword>
<dbReference type="InterPro" id="IPR036890">
    <property type="entry name" value="HATPase_C_sf"/>
</dbReference>
<dbReference type="EMBL" id="VULZ01000003">
    <property type="protein sequence ID" value="MSS14238.1"/>
    <property type="molecule type" value="Genomic_DNA"/>
</dbReference>
<dbReference type="EC" id="2.7.13.3" evidence="3"/>
<accession>A0A6L5X4D4</accession>
<dbReference type="InterPro" id="IPR003661">
    <property type="entry name" value="HisK_dim/P_dom"/>
</dbReference>
<evidence type="ECO:0000256" key="8">
    <source>
        <dbReference type="SAM" id="MobiDB-lite"/>
    </source>
</evidence>
<evidence type="ECO:0000256" key="6">
    <source>
        <dbReference type="ARBA" id="ARBA00022777"/>
    </source>
</evidence>
<protein>
    <recommendedName>
        <fullName evidence="3">histidine kinase</fullName>
        <ecNumber evidence="3">2.7.13.3</ecNumber>
    </recommendedName>
</protein>
<dbReference type="Gene3D" id="3.30.565.10">
    <property type="entry name" value="Histidine kinase-like ATPase, C-terminal domain"/>
    <property type="match status" value="1"/>
</dbReference>
<evidence type="ECO:0000256" key="4">
    <source>
        <dbReference type="ARBA" id="ARBA00022553"/>
    </source>
</evidence>
<comment type="subcellular location">
    <subcellularLocation>
        <location evidence="2">Membrane</location>
    </subcellularLocation>
</comment>
<feature type="region of interest" description="Disordered" evidence="8">
    <location>
        <begin position="88"/>
        <end position="115"/>
    </location>
</feature>
<comment type="catalytic activity">
    <reaction evidence="1">
        <text>ATP + protein L-histidine = ADP + protein N-phospho-L-histidine.</text>
        <dbReference type="EC" id="2.7.13.3"/>
    </reaction>
</comment>
<dbReference type="InterPro" id="IPR050351">
    <property type="entry name" value="BphY/WalK/GraS-like"/>
</dbReference>
<evidence type="ECO:0000256" key="5">
    <source>
        <dbReference type="ARBA" id="ARBA00022679"/>
    </source>
</evidence>
<dbReference type="AlphaFoldDB" id="A0A6L5X4D4"/>
<organism evidence="11 12">
    <name type="scientific">Porcincola intestinalis</name>
    <dbReference type="NCBI Taxonomy" id="2606632"/>
    <lineage>
        <taxon>Bacteria</taxon>
        <taxon>Bacillati</taxon>
        <taxon>Bacillota</taxon>
        <taxon>Clostridia</taxon>
        <taxon>Lachnospirales</taxon>
        <taxon>Lachnospiraceae</taxon>
        <taxon>Porcincola</taxon>
    </lineage>
</organism>
<keyword evidence="6 11" id="KW-0418">Kinase</keyword>
<sequence length="463" mass="51662">MLSGSIYRLCASSCPRWAQKRPSRSSAAQATGWRRQMFKKVRRKFIISAMSATLVVTLALIISINLINYMQVTGNLKAVMDEMDPRQAFSAPQDQEMRDEEDMTEPDGSSPAYPPDFHREMRNTAEVQYAGRYFTILVDGSGTSHASGGSFGLDDEEASTLASDILNRKHPSGIYNNYLYEVREIGNEGQKLVRLLDCTTELGAMRSLLLTSILVGLGGLLLTFLFICRMSEKAIWPLRESMEKQKRFITDAGHELKTPLSVIGTNMDILAMDLPDNEWVKGTKKQVGKLRGLIEHLISLSRLEEAQGELKMKPFNLSQAVQDTADAFEGIGDMNNTPVCTKIAENLTVTADEASIVQLLTILTDNALKYALPDTDVELRLSRQGRHVCFETVNVWDRSTPSDQLDRFFDRFYRGDPSRSGGAKARGYGLGLSIAQAIAARNHLTLHVSEDEAHRIVFRVLFP</sequence>
<dbReference type="PROSITE" id="PS50109">
    <property type="entry name" value="HIS_KIN"/>
    <property type="match status" value="1"/>
</dbReference>
<keyword evidence="4" id="KW-0597">Phosphoprotein</keyword>
<dbReference type="InterPro" id="IPR003594">
    <property type="entry name" value="HATPase_dom"/>
</dbReference>
<dbReference type="Gene3D" id="1.10.287.130">
    <property type="match status" value="1"/>
</dbReference>
<keyword evidence="5" id="KW-0808">Transferase</keyword>
<dbReference type="InterPro" id="IPR036097">
    <property type="entry name" value="HisK_dim/P_sf"/>
</dbReference>
<feature type="transmembrane region" description="Helical" evidence="9">
    <location>
        <begin position="45"/>
        <end position="67"/>
    </location>
</feature>
<dbReference type="Proteomes" id="UP000481852">
    <property type="component" value="Unassembled WGS sequence"/>
</dbReference>
<evidence type="ECO:0000256" key="1">
    <source>
        <dbReference type="ARBA" id="ARBA00000085"/>
    </source>
</evidence>
<dbReference type="PANTHER" id="PTHR45453">
    <property type="entry name" value="PHOSPHATE REGULON SENSOR PROTEIN PHOR"/>
    <property type="match status" value="1"/>
</dbReference>
<keyword evidence="9" id="KW-0812">Transmembrane</keyword>
<dbReference type="SUPFAM" id="SSF55874">
    <property type="entry name" value="ATPase domain of HSP90 chaperone/DNA topoisomerase II/histidine kinase"/>
    <property type="match status" value="1"/>
</dbReference>
<reference evidence="11 12" key="1">
    <citation type="submission" date="2019-08" db="EMBL/GenBank/DDBJ databases">
        <title>In-depth cultivation of the pig gut microbiome towards novel bacterial diversity and tailored functional studies.</title>
        <authorList>
            <person name="Wylensek D."/>
            <person name="Hitch T.C.A."/>
            <person name="Clavel T."/>
        </authorList>
    </citation>
    <scope>NUCLEOTIDE SEQUENCE [LARGE SCALE GENOMIC DNA]</scope>
    <source>
        <strain evidence="11 12">Oil+RF-744-WCA-WT-11</strain>
    </source>
</reference>
<proteinExistence type="predicted"/>
<name>A0A6L5X4D4_9FIRM</name>
<dbReference type="CDD" id="cd00082">
    <property type="entry name" value="HisKA"/>
    <property type="match status" value="1"/>
</dbReference>
<dbReference type="GO" id="GO:0004721">
    <property type="term" value="F:phosphoprotein phosphatase activity"/>
    <property type="evidence" value="ECO:0007669"/>
    <property type="project" value="TreeGrafter"/>
</dbReference>
<dbReference type="SMART" id="SM00388">
    <property type="entry name" value="HisKA"/>
    <property type="match status" value="1"/>
</dbReference>
<evidence type="ECO:0000259" key="10">
    <source>
        <dbReference type="PROSITE" id="PS50109"/>
    </source>
</evidence>
<gene>
    <name evidence="11" type="ORF">FYJ35_04130</name>
</gene>
<feature type="domain" description="Histidine kinase" evidence="10">
    <location>
        <begin position="251"/>
        <end position="463"/>
    </location>
</feature>
<keyword evidence="12" id="KW-1185">Reference proteome</keyword>
<dbReference type="Pfam" id="PF00512">
    <property type="entry name" value="HisKA"/>
    <property type="match status" value="1"/>
</dbReference>
<dbReference type="SMART" id="SM00387">
    <property type="entry name" value="HATPase_c"/>
    <property type="match status" value="1"/>
</dbReference>
<dbReference type="GO" id="GO:0000155">
    <property type="term" value="F:phosphorelay sensor kinase activity"/>
    <property type="evidence" value="ECO:0007669"/>
    <property type="project" value="InterPro"/>
</dbReference>
<keyword evidence="9" id="KW-1133">Transmembrane helix</keyword>
<evidence type="ECO:0000256" key="3">
    <source>
        <dbReference type="ARBA" id="ARBA00012438"/>
    </source>
</evidence>
<dbReference type="SUPFAM" id="SSF47384">
    <property type="entry name" value="Homodimeric domain of signal transducing histidine kinase"/>
    <property type="match status" value="1"/>
</dbReference>
<dbReference type="InterPro" id="IPR005467">
    <property type="entry name" value="His_kinase_dom"/>
</dbReference>
<evidence type="ECO:0000256" key="9">
    <source>
        <dbReference type="SAM" id="Phobius"/>
    </source>
</evidence>
<dbReference type="GO" id="GO:0005886">
    <property type="term" value="C:plasma membrane"/>
    <property type="evidence" value="ECO:0007669"/>
    <property type="project" value="TreeGrafter"/>
</dbReference>
<keyword evidence="7" id="KW-0902">Two-component regulatory system</keyword>
<dbReference type="GO" id="GO:0016036">
    <property type="term" value="P:cellular response to phosphate starvation"/>
    <property type="evidence" value="ECO:0007669"/>
    <property type="project" value="TreeGrafter"/>
</dbReference>
<evidence type="ECO:0000313" key="11">
    <source>
        <dbReference type="EMBL" id="MSS14238.1"/>
    </source>
</evidence>
<comment type="caution">
    <text evidence="11">The sequence shown here is derived from an EMBL/GenBank/DDBJ whole genome shotgun (WGS) entry which is preliminary data.</text>
</comment>
<evidence type="ECO:0000256" key="2">
    <source>
        <dbReference type="ARBA" id="ARBA00004370"/>
    </source>
</evidence>
<feature type="transmembrane region" description="Helical" evidence="9">
    <location>
        <begin position="208"/>
        <end position="228"/>
    </location>
</feature>
<dbReference type="PANTHER" id="PTHR45453:SF1">
    <property type="entry name" value="PHOSPHATE REGULON SENSOR PROTEIN PHOR"/>
    <property type="match status" value="1"/>
</dbReference>
<dbReference type="Pfam" id="PF02518">
    <property type="entry name" value="HATPase_c"/>
    <property type="match status" value="1"/>
</dbReference>
<evidence type="ECO:0000256" key="7">
    <source>
        <dbReference type="ARBA" id="ARBA00023012"/>
    </source>
</evidence>
<evidence type="ECO:0000313" key="12">
    <source>
        <dbReference type="Proteomes" id="UP000481852"/>
    </source>
</evidence>